<proteinExistence type="predicted"/>
<evidence type="ECO:0000313" key="3">
    <source>
        <dbReference type="Proteomes" id="UP000011693"/>
    </source>
</evidence>
<reference evidence="2 3" key="1">
    <citation type="journal article" date="2014" name="PLoS Genet.">
        <title>Phylogenetically driven sequencing of extremely halophilic archaea reveals strategies for static and dynamic osmo-response.</title>
        <authorList>
            <person name="Becker E.A."/>
            <person name="Seitzer P.M."/>
            <person name="Tritt A."/>
            <person name="Larsen D."/>
            <person name="Krusor M."/>
            <person name="Yao A.I."/>
            <person name="Wu D."/>
            <person name="Madern D."/>
            <person name="Eisen J.A."/>
            <person name="Darling A.E."/>
            <person name="Facciotti M.T."/>
        </authorList>
    </citation>
    <scope>NUCLEOTIDE SEQUENCE [LARGE SCALE GENOMIC DNA]</scope>
    <source>
        <strain evidence="2 3">JCM 10990</strain>
    </source>
</reference>
<sequence length="34" mass="3421">MSGDTFTGVIMTTGLAGLGTAYVIRSEDSGVIEA</sequence>
<dbReference type="Proteomes" id="UP000011693">
    <property type="component" value="Unassembled WGS sequence"/>
</dbReference>
<comment type="caution">
    <text evidence="2">The sequence shown here is derived from an EMBL/GenBank/DDBJ whole genome shotgun (WGS) entry which is preliminary data.</text>
</comment>
<keyword evidence="1" id="KW-1133">Transmembrane helix</keyword>
<keyword evidence="3" id="KW-1185">Reference proteome</keyword>
<gene>
    <name evidence="2" type="ORF">C482_08973</name>
</gene>
<dbReference type="EMBL" id="AOIN01000054">
    <property type="protein sequence ID" value="ELZ00178.1"/>
    <property type="molecule type" value="Genomic_DNA"/>
</dbReference>
<accession>M0AQG1</accession>
<evidence type="ECO:0000313" key="2">
    <source>
        <dbReference type="EMBL" id="ELZ00178.1"/>
    </source>
</evidence>
<organism evidence="2 3">
    <name type="scientific">Natrialba chahannaoensis JCM 10990</name>
    <dbReference type="NCBI Taxonomy" id="1227492"/>
    <lineage>
        <taxon>Archaea</taxon>
        <taxon>Methanobacteriati</taxon>
        <taxon>Methanobacteriota</taxon>
        <taxon>Stenosarchaea group</taxon>
        <taxon>Halobacteria</taxon>
        <taxon>Halobacteriales</taxon>
        <taxon>Natrialbaceae</taxon>
        <taxon>Natrialba</taxon>
    </lineage>
</organism>
<keyword evidence="1" id="KW-0472">Membrane</keyword>
<name>M0AQG1_9EURY</name>
<evidence type="ECO:0000256" key="1">
    <source>
        <dbReference type="SAM" id="Phobius"/>
    </source>
</evidence>
<feature type="transmembrane region" description="Helical" evidence="1">
    <location>
        <begin position="6"/>
        <end position="24"/>
    </location>
</feature>
<protein>
    <submittedName>
        <fullName evidence="2">Uncharacterized protein</fullName>
    </submittedName>
</protein>
<dbReference type="AlphaFoldDB" id="M0AQG1"/>
<keyword evidence="1" id="KW-0812">Transmembrane</keyword>